<organism evidence="1 2">
    <name type="scientific">Macrosiphum euphorbiae</name>
    <name type="common">potato aphid</name>
    <dbReference type="NCBI Taxonomy" id="13131"/>
    <lineage>
        <taxon>Eukaryota</taxon>
        <taxon>Metazoa</taxon>
        <taxon>Ecdysozoa</taxon>
        <taxon>Arthropoda</taxon>
        <taxon>Hexapoda</taxon>
        <taxon>Insecta</taxon>
        <taxon>Pterygota</taxon>
        <taxon>Neoptera</taxon>
        <taxon>Paraneoptera</taxon>
        <taxon>Hemiptera</taxon>
        <taxon>Sternorrhyncha</taxon>
        <taxon>Aphidomorpha</taxon>
        <taxon>Aphidoidea</taxon>
        <taxon>Aphididae</taxon>
        <taxon>Macrosiphini</taxon>
        <taxon>Macrosiphum</taxon>
    </lineage>
</organism>
<dbReference type="AlphaFoldDB" id="A0AAV0WFY1"/>
<dbReference type="Proteomes" id="UP001160148">
    <property type="component" value="Unassembled WGS sequence"/>
</dbReference>
<keyword evidence="2" id="KW-1185">Reference proteome</keyword>
<sequence length="70" mass="7622">MASTIEPSRQLLHSSITLPATLKERSLLALDAGIASTCLASFDKYGNRNVCFDQKSNINWSSVISYVSSL</sequence>
<accession>A0AAV0WFY1</accession>
<evidence type="ECO:0000313" key="1">
    <source>
        <dbReference type="EMBL" id="CAI6354830.1"/>
    </source>
</evidence>
<dbReference type="EMBL" id="CARXXK010000002">
    <property type="protein sequence ID" value="CAI6354830.1"/>
    <property type="molecule type" value="Genomic_DNA"/>
</dbReference>
<evidence type="ECO:0000313" key="2">
    <source>
        <dbReference type="Proteomes" id="UP001160148"/>
    </source>
</evidence>
<gene>
    <name evidence="1" type="ORF">MEUPH1_LOCUS10766</name>
</gene>
<proteinExistence type="predicted"/>
<comment type="caution">
    <text evidence="1">The sequence shown here is derived from an EMBL/GenBank/DDBJ whole genome shotgun (WGS) entry which is preliminary data.</text>
</comment>
<name>A0AAV0WFY1_9HEMI</name>
<reference evidence="1 2" key="1">
    <citation type="submission" date="2023-01" db="EMBL/GenBank/DDBJ databases">
        <authorList>
            <person name="Whitehead M."/>
        </authorList>
    </citation>
    <scope>NUCLEOTIDE SEQUENCE [LARGE SCALE GENOMIC DNA]</scope>
</reference>
<protein>
    <submittedName>
        <fullName evidence="1">Uncharacterized protein</fullName>
    </submittedName>
</protein>